<name>A0A4Y8WCU2_9VIBR</name>
<dbReference type="Gene3D" id="3.40.50.20">
    <property type="match status" value="1"/>
</dbReference>
<dbReference type="AlphaFoldDB" id="A0A4Y8WCU2"/>
<dbReference type="GO" id="GO:0005524">
    <property type="term" value="F:ATP binding"/>
    <property type="evidence" value="ECO:0007669"/>
    <property type="project" value="UniProtKB-UniRule"/>
</dbReference>
<evidence type="ECO:0000256" key="2">
    <source>
        <dbReference type="ARBA" id="ARBA00022741"/>
    </source>
</evidence>
<comment type="caution">
    <text evidence="6">The sequence shown here is derived from an EMBL/GenBank/DDBJ whole genome shotgun (WGS) entry which is preliminary data.</text>
</comment>
<dbReference type="PANTHER" id="PTHR43585">
    <property type="entry name" value="FUMIPYRROLE BIOSYNTHESIS PROTEIN C"/>
    <property type="match status" value="1"/>
</dbReference>
<keyword evidence="7" id="KW-1185">Reference proteome</keyword>
<dbReference type="GO" id="GO:0046872">
    <property type="term" value="F:metal ion binding"/>
    <property type="evidence" value="ECO:0007669"/>
    <property type="project" value="InterPro"/>
</dbReference>
<dbReference type="PANTHER" id="PTHR43585:SF2">
    <property type="entry name" value="ATP-GRASP ENZYME FSQD"/>
    <property type="match status" value="1"/>
</dbReference>
<dbReference type="Gene3D" id="3.30.470.20">
    <property type="entry name" value="ATP-grasp fold, B domain"/>
    <property type="match status" value="1"/>
</dbReference>
<gene>
    <name evidence="6" type="ORF">ELS82_18175</name>
</gene>
<keyword evidence="2 4" id="KW-0547">Nucleotide-binding</keyword>
<organism evidence="6 7">
    <name type="scientific">Vibrio ouci</name>
    <dbReference type="NCBI Taxonomy" id="2499078"/>
    <lineage>
        <taxon>Bacteria</taxon>
        <taxon>Pseudomonadati</taxon>
        <taxon>Pseudomonadota</taxon>
        <taxon>Gammaproteobacteria</taxon>
        <taxon>Vibrionales</taxon>
        <taxon>Vibrionaceae</taxon>
        <taxon>Vibrio</taxon>
    </lineage>
</organism>
<protein>
    <submittedName>
        <fullName evidence="6">ATP-grasp domain-containing protein</fullName>
    </submittedName>
</protein>
<dbReference type="PROSITE" id="PS50975">
    <property type="entry name" value="ATP_GRASP"/>
    <property type="match status" value="1"/>
</dbReference>
<proteinExistence type="predicted"/>
<evidence type="ECO:0000313" key="6">
    <source>
        <dbReference type="EMBL" id="TFH90178.1"/>
    </source>
</evidence>
<keyword evidence="3 4" id="KW-0067">ATP-binding</keyword>
<evidence type="ECO:0000256" key="4">
    <source>
        <dbReference type="PROSITE-ProRule" id="PRU00409"/>
    </source>
</evidence>
<dbReference type="SUPFAM" id="SSF56059">
    <property type="entry name" value="Glutathione synthetase ATP-binding domain-like"/>
    <property type="match status" value="1"/>
</dbReference>
<accession>A0A4Y8WCU2</accession>
<dbReference type="InterPro" id="IPR052032">
    <property type="entry name" value="ATP-dep_AA_Ligase"/>
</dbReference>
<dbReference type="Gene3D" id="3.30.1490.20">
    <property type="entry name" value="ATP-grasp fold, A domain"/>
    <property type="match status" value="1"/>
</dbReference>
<dbReference type="InterPro" id="IPR013815">
    <property type="entry name" value="ATP_grasp_subdomain_1"/>
</dbReference>
<dbReference type="InterPro" id="IPR011761">
    <property type="entry name" value="ATP-grasp"/>
</dbReference>
<evidence type="ECO:0000259" key="5">
    <source>
        <dbReference type="PROSITE" id="PS50975"/>
    </source>
</evidence>
<dbReference type="Pfam" id="PF13535">
    <property type="entry name" value="ATP-grasp_4"/>
    <property type="match status" value="1"/>
</dbReference>
<dbReference type="Proteomes" id="UP000297753">
    <property type="component" value="Unassembled WGS sequence"/>
</dbReference>
<evidence type="ECO:0000256" key="1">
    <source>
        <dbReference type="ARBA" id="ARBA00022598"/>
    </source>
</evidence>
<evidence type="ECO:0000256" key="3">
    <source>
        <dbReference type="ARBA" id="ARBA00022840"/>
    </source>
</evidence>
<evidence type="ECO:0000313" key="7">
    <source>
        <dbReference type="Proteomes" id="UP000297753"/>
    </source>
</evidence>
<sequence length="389" mass="43453">MKVISINTAKRHNALSVTFLKERKIVVCVKDAEFAELSDEVLDHAYKVITFSSEEGLMSKLVTLEFLNPDDRVFSASEDFMYLAAQIREHFGLEGMTVIETAYFRDKCLMKEKALASGVNVPRYGAYHSNITFSDITQHVGLPFVLKPKDSAGAFGVHVIRSQHDYDHVINTCNIGLGYEYETFVDGKLYHVDLLIKNGEVCFQAACEYSFPNLDFQFGKPCLSLVLEESHELYAQLTNFAAFAVKSLGLKNGPSHVEIFVKDSGELVFLEAACRTPGAIIVPIYQAQFDMNMIEMALDIECGLDIAEIVKNDYYCMGGIFPVKQGRVNKINKVDLHSQFELKLGCQVGDYYDGVDSVKNLSGSIVVKGKNYSEVLDDFEVLKALSLVE</sequence>
<dbReference type="EMBL" id="SATR01000033">
    <property type="protein sequence ID" value="TFH90178.1"/>
    <property type="molecule type" value="Genomic_DNA"/>
</dbReference>
<dbReference type="RefSeq" id="WP_134836732.1">
    <property type="nucleotide sequence ID" value="NZ_SATR01000033.1"/>
</dbReference>
<reference evidence="6 7" key="1">
    <citation type="submission" date="2019-01" db="EMBL/GenBank/DDBJ databases">
        <title>Vibrio BEI176 sp. nov, a marine bacterium isolated from China: eastern marignal seas.</title>
        <authorList>
            <person name="Li B."/>
        </authorList>
    </citation>
    <scope>NUCLEOTIDE SEQUENCE [LARGE SCALE GENOMIC DNA]</scope>
    <source>
        <strain evidence="6 7">BEI176</strain>
    </source>
</reference>
<feature type="domain" description="ATP-grasp" evidence="5">
    <location>
        <begin position="111"/>
        <end position="302"/>
    </location>
</feature>
<dbReference type="GO" id="GO:0016874">
    <property type="term" value="F:ligase activity"/>
    <property type="evidence" value="ECO:0007669"/>
    <property type="project" value="UniProtKB-KW"/>
</dbReference>
<dbReference type="OrthoDB" id="3428978at2"/>
<keyword evidence="1" id="KW-0436">Ligase</keyword>